<sequence length="543" mass="59568">MAPTELTEVVSTGPKRPSSLAIAFAFAVVTSKPAELGVKGIIHHSGHIYRTHSLTLFVEYIGLLRQHIAKGRRQNAISSTHRHLDRSSHWRSEYERVKDALRTSEGEAVDLKMEVEKLKARVESAKAAASAPKKRKKADEDVILVPRSPKRAKRDVSPGRKGGRDDVDVEKEFDFAEVGDIGNELMRSLYQVHVVLKRHDRTEPAVLAYHLIQAASALPQVVHAAVKASFTRLLTGQSILKTTLTAAGKAVVSLVVGINRLSHVTNGKNVQGQVMYSLVHMFASLLSTLEKASEFEAEKAARQANAAAAVDKRPKSSKGKAIAQPKQPNLKDIPSLNLITCFLCGIIDVLDPKVEIHTQLFEGFAYSTLDKLGARLYSSVFGHARGPSIEDEIMASNKPDEIEDSGPDPSPSSVDMNTSQVKMEAPYLVHLLTKMMNAAPTHFGAIVSTKTGKAKQPNNKGSMKGALPIHAKDRLQRTLVNCIFGTEGVDEEDPFMDCLKMPSLAGQQPLPMPKIKEPEVQEWFKGEVWRLLGWEILGKEGGW</sequence>
<reference evidence="2" key="1">
    <citation type="submission" date="2023-08" db="EMBL/GenBank/DDBJ databases">
        <title>Black Yeasts Isolated from many extreme environments.</title>
        <authorList>
            <person name="Coleine C."/>
            <person name="Stajich J.E."/>
            <person name="Selbmann L."/>
        </authorList>
    </citation>
    <scope>NUCLEOTIDE SEQUENCE</scope>
    <source>
        <strain evidence="2">CCFEE 5810</strain>
    </source>
</reference>
<dbReference type="EMBL" id="JAVRQU010000009">
    <property type="protein sequence ID" value="KAK5698712.1"/>
    <property type="molecule type" value="Genomic_DNA"/>
</dbReference>
<evidence type="ECO:0000256" key="1">
    <source>
        <dbReference type="SAM" id="MobiDB-lite"/>
    </source>
</evidence>
<feature type="region of interest" description="Disordered" evidence="1">
    <location>
        <begin position="124"/>
        <end position="165"/>
    </location>
</feature>
<proteinExistence type="predicted"/>
<feature type="compositionally biased region" description="Basic and acidic residues" evidence="1">
    <location>
        <begin position="154"/>
        <end position="165"/>
    </location>
</feature>
<accession>A0AAN8A2J4</accession>
<comment type="caution">
    <text evidence="2">The sequence shown here is derived from an EMBL/GenBank/DDBJ whole genome shotgun (WGS) entry which is preliminary data.</text>
</comment>
<gene>
    <name evidence="2" type="ORF">LTR97_006360</name>
</gene>
<dbReference type="Proteomes" id="UP001310594">
    <property type="component" value="Unassembled WGS sequence"/>
</dbReference>
<feature type="region of interest" description="Disordered" evidence="1">
    <location>
        <begin position="398"/>
        <end position="417"/>
    </location>
</feature>
<evidence type="ECO:0000313" key="2">
    <source>
        <dbReference type="EMBL" id="KAK5698712.1"/>
    </source>
</evidence>
<feature type="region of interest" description="Disordered" evidence="1">
    <location>
        <begin position="307"/>
        <end position="326"/>
    </location>
</feature>
<organism evidence="2 3">
    <name type="scientific">Elasticomyces elasticus</name>
    <dbReference type="NCBI Taxonomy" id="574655"/>
    <lineage>
        <taxon>Eukaryota</taxon>
        <taxon>Fungi</taxon>
        <taxon>Dikarya</taxon>
        <taxon>Ascomycota</taxon>
        <taxon>Pezizomycotina</taxon>
        <taxon>Dothideomycetes</taxon>
        <taxon>Dothideomycetidae</taxon>
        <taxon>Mycosphaerellales</taxon>
        <taxon>Teratosphaeriaceae</taxon>
        <taxon>Elasticomyces</taxon>
    </lineage>
</organism>
<dbReference type="AlphaFoldDB" id="A0AAN8A2J4"/>
<evidence type="ECO:0000313" key="3">
    <source>
        <dbReference type="Proteomes" id="UP001310594"/>
    </source>
</evidence>
<protein>
    <submittedName>
        <fullName evidence="2">Uncharacterized protein</fullName>
    </submittedName>
</protein>
<name>A0AAN8A2J4_9PEZI</name>